<comment type="caution">
    <text evidence="4">The sequence shown here is derived from an EMBL/GenBank/DDBJ whole genome shotgun (WGS) entry which is preliminary data.</text>
</comment>
<dbReference type="NCBIfam" id="TIGR03943">
    <property type="entry name" value="TIGR03943 family putative permease subunit"/>
    <property type="match status" value="1"/>
</dbReference>
<name>A0A9X1NBL1_9ACTN</name>
<proteinExistence type="predicted"/>
<dbReference type="EMBL" id="JAJOMB010000006">
    <property type="protein sequence ID" value="MCD5311962.1"/>
    <property type="molecule type" value="Genomic_DNA"/>
</dbReference>
<keyword evidence="5" id="KW-1185">Reference proteome</keyword>
<dbReference type="InterPro" id="IPR048447">
    <property type="entry name" value="DUF1980_C"/>
</dbReference>
<protein>
    <submittedName>
        <fullName evidence="4">TIGR03943 family protein</fullName>
    </submittedName>
</protein>
<evidence type="ECO:0000256" key="1">
    <source>
        <dbReference type="SAM" id="MobiDB-lite"/>
    </source>
</evidence>
<organism evidence="4 5">
    <name type="scientific">Kineosporia babensis</name>
    <dbReference type="NCBI Taxonomy" id="499548"/>
    <lineage>
        <taxon>Bacteria</taxon>
        <taxon>Bacillati</taxon>
        <taxon>Actinomycetota</taxon>
        <taxon>Actinomycetes</taxon>
        <taxon>Kineosporiales</taxon>
        <taxon>Kineosporiaceae</taxon>
        <taxon>Kineosporia</taxon>
    </lineage>
</organism>
<feature type="transmembrane region" description="Helical" evidence="2">
    <location>
        <begin position="74"/>
        <end position="91"/>
    </location>
</feature>
<dbReference type="Pfam" id="PF21537">
    <property type="entry name" value="DUF1980_C"/>
    <property type="match status" value="1"/>
</dbReference>
<sequence>MRRQLQWLVLVTLGCVVAHVGLTDLHLRYVQPFMRPALIVTGAVLVLLGLADLLMALRRGHHEQGHGAAPRTTWLLLLPVLCIGALTPPALGSYSAQRAVDVSAVDNRSDEEIEAGFEALAQDDVLELTLAEFNERAYWDESKSLEGRTVRLVGFVSRSGEQDWELARMMMQCCAADAAAILVTVTGQASPARDQWVEVEGVWQPDDASIDPGSQPPTLAATRVTAIPAPRNGYE</sequence>
<evidence type="ECO:0000313" key="5">
    <source>
        <dbReference type="Proteomes" id="UP001138997"/>
    </source>
</evidence>
<evidence type="ECO:0000256" key="2">
    <source>
        <dbReference type="SAM" id="Phobius"/>
    </source>
</evidence>
<dbReference type="InterPro" id="IPR015402">
    <property type="entry name" value="DUF1980"/>
</dbReference>
<keyword evidence="2" id="KW-0812">Transmembrane</keyword>
<keyword evidence="2" id="KW-1133">Transmembrane helix</keyword>
<feature type="transmembrane region" description="Helical" evidence="2">
    <location>
        <begin position="34"/>
        <end position="54"/>
    </location>
</feature>
<accession>A0A9X1NBL1</accession>
<feature type="domain" description="DUF1980" evidence="3">
    <location>
        <begin position="140"/>
        <end position="234"/>
    </location>
</feature>
<keyword evidence="2" id="KW-0472">Membrane</keyword>
<feature type="region of interest" description="Disordered" evidence="1">
    <location>
        <begin position="206"/>
        <end position="235"/>
    </location>
</feature>
<gene>
    <name evidence="4" type="ORF">LR394_13710</name>
</gene>
<evidence type="ECO:0000259" key="3">
    <source>
        <dbReference type="Pfam" id="PF21537"/>
    </source>
</evidence>
<dbReference type="Proteomes" id="UP001138997">
    <property type="component" value="Unassembled WGS sequence"/>
</dbReference>
<dbReference type="PROSITE" id="PS51257">
    <property type="entry name" value="PROKAR_LIPOPROTEIN"/>
    <property type="match status" value="1"/>
</dbReference>
<dbReference type="AlphaFoldDB" id="A0A9X1NBL1"/>
<evidence type="ECO:0000313" key="4">
    <source>
        <dbReference type="EMBL" id="MCD5311962.1"/>
    </source>
</evidence>
<dbReference type="RefSeq" id="WP_231441695.1">
    <property type="nucleotide sequence ID" value="NZ_JAJOMB010000006.1"/>
</dbReference>
<reference evidence="4" key="1">
    <citation type="submission" date="2021-11" db="EMBL/GenBank/DDBJ databases">
        <title>Streptomyces corallinus and Kineosporia corallina sp. nov., two new coral-derived marine actinobacteria.</title>
        <authorList>
            <person name="Buangrab K."/>
            <person name="Sutthacheep M."/>
            <person name="Yeemin T."/>
            <person name="Harunari E."/>
            <person name="Igarashi Y."/>
            <person name="Sripreechasak P."/>
            <person name="Kanchanasin P."/>
            <person name="Tanasupawat S."/>
            <person name="Phongsopitanun W."/>
        </authorList>
    </citation>
    <scope>NUCLEOTIDE SEQUENCE</scope>
    <source>
        <strain evidence="4">JCM 31032</strain>
    </source>
</reference>